<sequence length="296" mass="34208">MHNYADAAEPSRNVIIFANCHGWVIQQAIKKFAPDFNQYSAVHFIENFTDDYNKFLDTVRSCKVFLYQTEKGAEVERKFSTLSALLPPDARVIRFPMVGFNIFWPTQFRDYSAVPDPKSGKINFHFADRKIIHLWRKGLDADAIVEAVLSFAPVTPEDLHRSLELWMESYRVQEAECDVGIADIIPGMVLVKETFYWPTHCCNSVIFTMVDRILAKLGKAPLLLESAAMKNALHDWELPIHPAVVDAFNLDYAPPDRSYLMPDGRRLKLKEYLFEYIEYLPRRYPEVTIRADQHGD</sequence>
<dbReference type="KEGG" id="ncb:C0V82_26520"/>
<keyword evidence="1" id="KW-0614">Plasmid</keyword>
<dbReference type="Gene3D" id="3.40.50.12080">
    <property type="match status" value="2"/>
</dbReference>
<dbReference type="EMBL" id="CP025615">
    <property type="protein sequence ID" value="AUN33958.1"/>
    <property type="molecule type" value="Genomic_DNA"/>
</dbReference>
<name>A0A2K9NLK2_9PROT</name>
<gene>
    <name evidence="1" type="ORF">C0V82_26520</name>
</gene>
<geneLocation type="plasmid" evidence="1 2">
    <name>unnamed3</name>
</geneLocation>
<protein>
    <submittedName>
        <fullName evidence="1">Uncharacterized protein</fullName>
    </submittedName>
</protein>
<organism evidence="1 2">
    <name type="scientific">Niveispirillum cyanobacteriorum</name>
    <dbReference type="NCBI Taxonomy" id="1612173"/>
    <lineage>
        <taxon>Bacteria</taxon>
        <taxon>Pseudomonadati</taxon>
        <taxon>Pseudomonadota</taxon>
        <taxon>Alphaproteobacteria</taxon>
        <taxon>Rhodospirillales</taxon>
        <taxon>Azospirillaceae</taxon>
        <taxon>Niveispirillum</taxon>
    </lineage>
</organism>
<keyword evidence="2" id="KW-1185">Reference proteome</keyword>
<accession>A0A2K9NLK2</accession>
<dbReference type="RefSeq" id="WP_102115459.1">
    <property type="nucleotide sequence ID" value="NZ_BMGN01000015.1"/>
</dbReference>
<evidence type="ECO:0000313" key="2">
    <source>
        <dbReference type="Proteomes" id="UP000234752"/>
    </source>
</evidence>
<evidence type="ECO:0000313" key="1">
    <source>
        <dbReference type="EMBL" id="AUN33958.1"/>
    </source>
</evidence>
<dbReference type="Pfam" id="PF18588">
    <property type="entry name" value="WcbI"/>
    <property type="match status" value="1"/>
</dbReference>
<dbReference type="OrthoDB" id="7273772at2"/>
<dbReference type="InterPro" id="IPR041307">
    <property type="entry name" value="WcbI"/>
</dbReference>
<reference evidence="1 2" key="1">
    <citation type="submission" date="2017-12" db="EMBL/GenBank/DDBJ databases">
        <title>Genomes of bacteria within cyanobacterial aggregates.</title>
        <authorList>
            <person name="Cai H."/>
        </authorList>
    </citation>
    <scope>NUCLEOTIDE SEQUENCE [LARGE SCALE GENOMIC DNA]</scope>
    <source>
        <strain evidence="1 2">TH16</strain>
        <plasmid evidence="1 2">unnamed3</plasmid>
    </source>
</reference>
<dbReference type="AlphaFoldDB" id="A0A2K9NLK2"/>
<dbReference type="Proteomes" id="UP000234752">
    <property type="component" value="Plasmid unnamed3"/>
</dbReference>
<proteinExistence type="predicted"/>